<dbReference type="PROSITE" id="PS00028">
    <property type="entry name" value="ZINC_FINGER_C2H2_1"/>
    <property type="match status" value="2"/>
</dbReference>
<dbReference type="SMART" id="SM00355">
    <property type="entry name" value="ZnF_C2H2"/>
    <property type="match status" value="3"/>
</dbReference>
<dbReference type="Gene3D" id="3.30.160.60">
    <property type="entry name" value="Classic Zinc Finger"/>
    <property type="match status" value="3"/>
</dbReference>
<feature type="domain" description="C2H2-type" evidence="8">
    <location>
        <begin position="262"/>
        <end position="300"/>
    </location>
</feature>
<dbReference type="GO" id="GO:0000785">
    <property type="term" value="C:chromatin"/>
    <property type="evidence" value="ECO:0007669"/>
    <property type="project" value="TreeGrafter"/>
</dbReference>
<accession>U4LU81</accession>
<gene>
    <name evidence="9" type="ORF">PCON_01180</name>
</gene>
<dbReference type="eggNOG" id="KOG2462">
    <property type="taxonomic scope" value="Eukaryota"/>
</dbReference>
<dbReference type="EMBL" id="HF936097">
    <property type="protein sequence ID" value="CCX33470.1"/>
    <property type="molecule type" value="Genomic_DNA"/>
</dbReference>
<evidence type="ECO:0000256" key="1">
    <source>
        <dbReference type="ARBA" id="ARBA00022723"/>
    </source>
</evidence>
<dbReference type="SUPFAM" id="SSF57667">
    <property type="entry name" value="beta-beta-alpha zinc fingers"/>
    <property type="match status" value="2"/>
</dbReference>
<dbReference type="Proteomes" id="UP000018144">
    <property type="component" value="Unassembled WGS sequence"/>
</dbReference>
<evidence type="ECO:0000256" key="2">
    <source>
        <dbReference type="ARBA" id="ARBA00022737"/>
    </source>
</evidence>
<dbReference type="GO" id="GO:0008270">
    <property type="term" value="F:zinc ion binding"/>
    <property type="evidence" value="ECO:0007669"/>
    <property type="project" value="UniProtKB-KW"/>
</dbReference>
<keyword evidence="2" id="KW-0677">Repeat</keyword>
<protein>
    <submittedName>
        <fullName evidence="9">Similar to Zinc finger protein 567 acc. no. Q8N184</fullName>
    </submittedName>
</protein>
<dbReference type="GO" id="GO:0000978">
    <property type="term" value="F:RNA polymerase II cis-regulatory region sequence-specific DNA binding"/>
    <property type="evidence" value="ECO:0007669"/>
    <property type="project" value="TreeGrafter"/>
</dbReference>
<evidence type="ECO:0000313" key="9">
    <source>
        <dbReference type="EMBL" id="CCX33470.1"/>
    </source>
</evidence>
<feature type="compositionally biased region" description="Polar residues" evidence="7">
    <location>
        <begin position="160"/>
        <end position="173"/>
    </location>
</feature>
<evidence type="ECO:0000256" key="5">
    <source>
        <dbReference type="ARBA" id="ARBA00023242"/>
    </source>
</evidence>
<dbReference type="PROSITE" id="PS50157">
    <property type="entry name" value="ZINC_FINGER_C2H2_2"/>
    <property type="match status" value="3"/>
</dbReference>
<dbReference type="Pfam" id="PF00096">
    <property type="entry name" value="zf-C2H2"/>
    <property type="match status" value="3"/>
</dbReference>
<feature type="compositionally biased region" description="Basic and acidic residues" evidence="7">
    <location>
        <begin position="16"/>
        <end position="44"/>
    </location>
</feature>
<dbReference type="InterPro" id="IPR036236">
    <property type="entry name" value="Znf_C2H2_sf"/>
</dbReference>
<evidence type="ECO:0000256" key="3">
    <source>
        <dbReference type="ARBA" id="ARBA00022771"/>
    </source>
</evidence>
<keyword evidence="4" id="KW-0862">Zinc</keyword>
<evidence type="ECO:0000256" key="6">
    <source>
        <dbReference type="PROSITE-ProRule" id="PRU00042"/>
    </source>
</evidence>
<dbReference type="OMA" id="NNMFARK"/>
<feature type="region of interest" description="Disordered" evidence="7">
    <location>
        <begin position="1"/>
        <end position="44"/>
    </location>
</feature>
<feature type="region of interest" description="Disordered" evidence="7">
    <location>
        <begin position="160"/>
        <end position="191"/>
    </location>
</feature>
<evidence type="ECO:0000256" key="7">
    <source>
        <dbReference type="SAM" id="MobiDB-lite"/>
    </source>
</evidence>
<dbReference type="OrthoDB" id="6910977at2759"/>
<name>U4LU81_PYROM</name>
<keyword evidence="3 6" id="KW-0863">Zinc-finger</keyword>
<reference evidence="9 10" key="1">
    <citation type="journal article" date="2013" name="PLoS Genet.">
        <title>The genome and development-dependent transcriptomes of Pyronema confluens: a window into fungal evolution.</title>
        <authorList>
            <person name="Traeger S."/>
            <person name="Altegoer F."/>
            <person name="Freitag M."/>
            <person name="Gabaldon T."/>
            <person name="Kempken F."/>
            <person name="Kumar A."/>
            <person name="Marcet-Houben M."/>
            <person name="Poggeler S."/>
            <person name="Stajich J.E."/>
            <person name="Nowrousian M."/>
        </authorList>
    </citation>
    <scope>NUCLEOTIDE SEQUENCE [LARGE SCALE GENOMIC DNA]</scope>
    <source>
        <strain evidence="10">CBS 100304</strain>
        <tissue evidence="9">Vegetative mycelium</tissue>
    </source>
</reference>
<sequence>MSNCRSIEYISPQHSPDIRHNSDPCYPESHRTECDRPSEPPLHPDYHSYSVQYPAFHPNNAPLSPPASDGIMSPPLPGLEFAKTQMTPHMHWNHQNSFPIKDDPTYASSRQTPPTMFIEDIFQQDPNVMEQSYIDAQGVKRRVRDIRDVYLGMAPGSGSEYSSGASMGLSPSPSLYHGSQGMQETPRRKKRHLTEPAEANYECNECGKLFSRVWNYNAHLDTHRPDRPRPHVCPEQDCGKAFVRRTDLTRHTQCVHQREKRYRCELCNNMFARKDTLRRHEDDGCSKRVDIVSRHAKNRPMTIQSTALNACLAEMGQKQQPQQQLFYSQYDQLPQGYDNGLPPLSDMVRIEKTGW</sequence>
<dbReference type="GO" id="GO:0000981">
    <property type="term" value="F:DNA-binding transcription factor activity, RNA polymerase II-specific"/>
    <property type="evidence" value="ECO:0007669"/>
    <property type="project" value="TreeGrafter"/>
</dbReference>
<evidence type="ECO:0000313" key="10">
    <source>
        <dbReference type="Proteomes" id="UP000018144"/>
    </source>
</evidence>
<dbReference type="PANTHER" id="PTHR14003">
    <property type="entry name" value="TRANSCRIPTIONAL REPRESSOR PROTEIN YY"/>
    <property type="match status" value="1"/>
</dbReference>
<keyword evidence="10" id="KW-1185">Reference proteome</keyword>
<organism evidence="9 10">
    <name type="scientific">Pyronema omphalodes (strain CBS 100304)</name>
    <name type="common">Pyronema confluens</name>
    <dbReference type="NCBI Taxonomy" id="1076935"/>
    <lineage>
        <taxon>Eukaryota</taxon>
        <taxon>Fungi</taxon>
        <taxon>Dikarya</taxon>
        <taxon>Ascomycota</taxon>
        <taxon>Pezizomycotina</taxon>
        <taxon>Pezizomycetes</taxon>
        <taxon>Pezizales</taxon>
        <taxon>Pyronemataceae</taxon>
        <taxon>Pyronema</taxon>
    </lineage>
</organism>
<dbReference type="PANTHER" id="PTHR14003:SF23">
    <property type="entry name" value="ZINC FINGER PROTEIN 143"/>
    <property type="match status" value="1"/>
</dbReference>
<evidence type="ECO:0000256" key="4">
    <source>
        <dbReference type="ARBA" id="ARBA00022833"/>
    </source>
</evidence>
<dbReference type="InterPro" id="IPR013087">
    <property type="entry name" value="Znf_C2H2_type"/>
</dbReference>
<evidence type="ECO:0000259" key="8">
    <source>
        <dbReference type="PROSITE" id="PS50157"/>
    </source>
</evidence>
<feature type="domain" description="C2H2-type" evidence="8">
    <location>
        <begin position="201"/>
        <end position="228"/>
    </location>
</feature>
<dbReference type="AlphaFoldDB" id="U4LU81"/>
<dbReference type="GO" id="GO:0005667">
    <property type="term" value="C:transcription regulator complex"/>
    <property type="evidence" value="ECO:0007669"/>
    <property type="project" value="TreeGrafter"/>
</dbReference>
<keyword evidence="5" id="KW-0539">Nucleus</keyword>
<proteinExistence type="predicted"/>
<feature type="domain" description="C2H2-type" evidence="8">
    <location>
        <begin position="231"/>
        <end position="261"/>
    </location>
</feature>
<keyword evidence="1" id="KW-0479">Metal-binding</keyword>